<protein>
    <recommendedName>
        <fullName evidence="3">Alpha/beta hydrolase</fullName>
    </recommendedName>
</protein>
<comment type="caution">
    <text evidence="1">The sequence shown here is derived from an EMBL/GenBank/DDBJ whole genome shotgun (WGS) entry which is preliminary data.</text>
</comment>
<accession>A0AAW4W9R9</accession>
<dbReference type="GeneID" id="98660878"/>
<keyword evidence="2" id="KW-1185">Reference proteome</keyword>
<proteinExistence type="predicted"/>
<evidence type="ECO:0008006" key="3">
    <source>
        <dbReference type="Google" id="ProtNLM"/>
    </source>
</evidence>
<dbReference type="RefSeq" id="WP_227601191.1">
    <property type="nucleotide sequence ID" value="NZ_JAJEPX010000057.1"/>
</dbReference>
<name>A0AAW4W9R9_9FIRM</name>
<evidence type="ECO:0000313" key="2">
    <source>
        <dbReference type="Proteomes" id="UP001298753"/>
    </source>
</evidence>
<dbReference type="Proteomes" id="UP001298753">
    <property type="component" value="Unassembled WGS sequence"/>
</dbReference>
<gene>
    <name evidence="1" type="ORF">LKD22_11870</name>
</gene>
<organism evidence="1 2">
    <name type="scientific">Agathobaculum butyriciproducens</name>
    <dbReference type="NCBI Taxonomy" id="1628085"/>
    <lineage>
        <taxon>Bacteria</taxon>
        <taxon>Bacillati</taxon>
        <taxon>Bacillota</taxon>
        <taxon>Clostridia</taxon>
        <taxon>Eubacteriales</taxon>
        <taxon>Butyricicoccaceae</taxon>
        <taxon>Agathobaculum</taxon>
    </lineage>
</organism>
<evidence type="ECO:0000313" key="1">
    <source>
        <dbReference type="EMBL" id="MCC2177810.1"/>
    </source>
</evidence>
<dbReference type="EMBL" id="JAJEPX010000057">
    <property type="protein sequence ID" value="MCC2177810.1"/>
    <property type="molecule type" value="Genomic_DNA"/>
</dbReference>
<dbReference type="AlphaFoldDB" id="A0AAW4W9R9"/>
<reference evidence="1 2" key="1">
    <citation type="submission" date="2021-10" db="EMBL/GenBank/DDBJ databases">
        <title>Anaerobic single-cell dispensing facilitates the cultivation of human gut bacteria.</title>
        <authorList>
            <person name="Afrizal A."/>
        </authorList>
    </citation>
    <scope>NUCLEOTIDE SEQUENCE [LARGE SCALE GENOMIC DNA]</scope>
    <source>
        <strain evidence="1 2">CLA-AA-H270</strain>
    </source>
</reference>
<sequence>MYFTPIEAALPDLDPAGIAFHGTADSGARTELITEGCRRLGVPLHLTENADHSMETGDVLRDITILHTILEQTDRWMRQRCI</sequence>